<protein>
    <submittedName>
        <fullName evidence="1">Uncharacterized protein</fullName>
    </submittedName>
</protein>
<sequence length="238" mass="25283">MELLVALVVSLFLVGGISQIFIQGKTSYKLQEGVAIAQENARAALYILESHLRRANYSADFAGKDFGVLHGFGEYEAGLSFTVDTQLPVNGSGTGVDSDILVVRYQIPGDGVTDCTGRELAYTAVTDVTQKFFIAADASDASKTALWCESLVTGGARATAQLIPEITDLQLEYAEGDDDALPTASDYYAPADGGTDWANVVSVKIEIETNVDGVVDVPSVTMSSVTALRNQQIMILAN</sequence>
<dbReference type="Proteomes" id="UP000190896">
    <property type="component" value="Unassembled WGS sequence"/>
</dbReference>
<organism evidence="1 2">
    <name type="scientific">Solemya velesiana gill symbiont</name>
    <dbReference type="NCBI Taxonomy" id="1918948"/>
    <lineage>
        <taxon>Bacteria</taxon>
        <taxon>Pseudomonadati</taxon>
        <taxon>Pseudomonadota</taxon>
        <taxon>Gammaproteobacteria</taxon>
        <taxon>sulfur-oxidizing symbionts</taxon>
    </lineage>
</organism>
<reference evidence="1 2" key="1">
    <citation type="submission" date="2016-11" db="EMBL/GenBank/DDBJ databases">
        <title>Mixed transmission modes and dynamic genome evolution in an obligate animal-bacterial symbiosis.</title>
        <authorList>
            <person name="Russell S.L."/>
            <person name="Corbett-Detig R.B."/>
            <person name="Cavanaugh C.M."/>
        </authorList>
    </citation>
    <scope>NUCLEOTIDE SEQUENCE [LARGE SCALE GENOMIC DNA]</scope>
    <source>
        <strain evidence="1">Se-Cadez</strain>
    </source>
</reference>
<comment type="caution">
    <text evidence="1">The sequence shown here is derived from an EMBL/GenBank/DDBJ whole genome shotgun (WGS) entry which is preliminary data.</text>
</comment>
<dbReference type="AlphaFoldDB" id="A0A1T2KRY0"/>
<keyword evidence="2" id="KW-1185">Reference proteome</keyword>
<name>A0A1T2KRY0_9GAMM</name>
<dbReference type="InterPro" id="IPR032092">
    <property type="entry name" value="PilW"/>
</dbReference>
<evidence type="ECO:0000313" key="2">
    <source>
        <dbReference type="Proteomes" id="UP000190896"/>
    </source>
</evidence>
<accession>A0A1T2KRY0</accession>
<gene>
    <name evidence="1" type="ORF">BOW51_11170</name>
</gene>
<dbReference type="RefSeq" id="WP_216641103.1">
    <property type="nucleotide sequence ID" value="NZ_MPRJ01000089.1"/>
</dbReference>
<dbReference type="GO" id="GO:0043683">
    <property type="term" value="P:type IV pilus assembly"/>
    <property type="evidence" value="ECO:0007669"/>
    <property type="project" value="InterPro"/>
</dbReference>
<dbReference type="Pfam" id="PF16074">
    <property type="entry name" value="PilW"/>
    <property type="match status" value="1"/>
</dbReference>
<proteinExistence type="predicted"/>
<evidence type="ECO:0000313" key="1">
    <source>
        <dbReference type="EMBL" id="OOZ35629.1"/>
    </source>
</evidence>
<dbReference type="EMBL" id="MPRJ01000089">
    <property type="protein sequence ID" value="OOZ35629.1"/>
    <property type="molecule type" value="Genomic_DNA"/>
</dbReference>